<dbReference type="RefSeq" id="WP_085464890.1">
    <property type="nucleotide sequence ID" value="NZ_FXBL01000004.1"/>
</dbReference>
<proteinExistence type="predicted"/>
<protein>
    <submittedName>
        <fullName evidence="2">Uncharacterized protein</fullName>
    </submittedName>
</protein>
<keyword evidence="1" id="KW-0812">Transmembrane</keyword>
<evidence type="ECO:0000256" key="1">
    <source>
        <dbReference type="SAM" id="Phobius"/>
    </source>
</evidence>
<keyword evidence="3" id="KW-1185">Reference proteome</keyword>
<gene>
    <name evidence="2" type="ORF">SAMN02982922_3006</name>
</gene>
<name>A0A1X7P2A8_9HYPH</name>
<sequence length="197" mass="21268">MRILFLLLFLAGLAVGIGYPFVVSNVSGREIGRYPAYERRSGYRVVEADLSAADAPVRVLVDMSSLGSLTLDGATTALTLTATVGGRTVLATTLKFAHQQPRSDNPQAGGMIYRDDAGLIDPVETGRYRFVLGPGDAERIEMRSAEIILRAGASDMDPRAVPIGYTLMAIGFVGFFVSLQRRKKTPPEAPPPPKWGR</sequence>
<feature type="transmembrane region" description="Helical" evidence="1">
    <location>
        <begin position="160"/>
        <end position="179"/>
    </location>
</feature>
<dbReference type="OrthoDB" id="8099241at2"/>
<dbReference type="Proteomes" id="UP000193083">
    <property type="component" value="Unassembled WGS sequence"/>
</dbReference>
<evidence type="ECO:0000313" key="2">
    <source>
        <dbReference type="EMBL" id="SMH44050.1"/>
    </source>
</evidence>
<keyword evidence="1" id="KW-1133">Transmembrane helix</keyword>
<dbReference type="EMBL" id="FXBL01000004">
    <property type="protein sequence ID" value="SMH44050.1"/>
    <property type="molecule type" value="Genomic_DNA"/>
</dbReference>
<evidence type="ECO:0000313" key="3">
    <source>
        <dbReference type="Proteomes" id="UP000193083"/>
    </source>
</evidence>
<keyword evidence="1" id="KW-0472">Membrane</keyword>
<dbReference type="AlphaFoldDB" id="A0A1X7P2A8"/>
<accession>A0A1X7P2A8</accession>
<organism evidence="2 3">
    <name type="scientific">Mesorhizobium australicum</name>
    <dbReference type="NCBI Taxonomy" id="536018"/>
    <lineage>
        <taxon>Bacteria</taxon>
        <taxon>Pseudomonadati</taxon>
        <taxon>Pseudomonadota</taxon>
        <taxon>Alphaproteobacteria</taxon>
        <taxon>Hyphomicrobiales</taxon>
        <taxon>Phyllobacteriaceae</taxon>
        <taxon>Mesorhizobium</taxon>
    </lineage>
</organism>
<reference evidence="2 3" key="1">
    <citation type="submission" date="2017-04" db="EMBL/GenBank/DDBJ databases">
        <authorList>
            <person name="Afonso C.L."/>
            <person name="Miller P.J."/>
            <person name="Scott M.A."/>
            <person name="Spackman E."/>
            <person name="Goraichik I."/>
            <person name="Dimitrov K.M."/>
            <person name="Suarez D.L."/>
            <person name="Swayne D.E."/>
        </authorList>
    </citation>
    <scope>NUCLEOTIDE SEQUENCE [LARGE SCALE GENOMIC DNA]</scope>
    <source>
        <strain evidence="2 3">B5P</strain>
    </source>
</reference>